<evidence type="ECO:0000313" key="5">
    <source>
        <dbReference type="EMBL" id="EAT17110.1"/>
    </source>
</evidence>
<proteinExistence type="predicted"/>
<dbReference type="SUPFAM" id="SSF55073">
    <property type="entry name" value="Nucleotide cyclase"/>
    <property type="match status" value="1"/>
</dbReference>
<dbReference type="GO" id="GO:0043709">
    <property type="term" value="P:cell adhesion involved in single-species biofilm formation"/>
    <property type="evidence" value="ECO:0007669"/>
    <property type="project" value="TreeGrafter"/>
</dbReference>
<feature type="transmembrane region" description="Helical" evidence="3">
    <location>
        <begin position="70"/>
        <end position="89"/>
    </location>
</feature>
<dbReference type="RefSeq" id="WP_005998036.1">
    <property type="nucleotide sequence ID" value="NZ_AAEW02000002.1"/>
</dbReference>
<keyword evidence="3" id="KW-0472">Membrane</keyword>
<evidence type="ECO:0000313" key="6">
    <source>
        <dbReference type="Proteomes" id="UP000005695"/>
    </source>
</evidence>
<keyword evidence="6" id="KW-1185">Reference proteome</keyword>
<dbReference type="FunFam" id="3.30.70.270:FF:000001">
    <property type="entry name" value="Diguanylate cyclase domain protein"/>
    <property type="match status" value="1"/>
</dbReference>
<reference evidence="5" key="1">
    <citation type="submission" date="2006-05" db="EMBL/GenBank/DDBJ databases">
        <title>Annotation of the draft genome assembly of Desulfuromonas acetoxidans DSM 684.</title>
        <authorList>
            <consortium name="US DOE Joint Genome Institute (JGI-ORNL)"/>
            <person name="Larimer F."/>
            <person name="Land M."/>
            <person name="Hauser L."/>
        </authorList>
    </citation>
    <scope>NUCLEOTIDE SEQUENCE [LARGE SCALE GENOMIC DNA]</scope>
    <source>
        <strain evidence="5">DSM 684</strain>
    </source>
</reference>
<dbReference type="Proteomes" id="UP000005695">
    <property type="component" value="Unassembled WGS sequence"/>
</dbReference>
<organism evidence="5 6">
    <name type="scientific">Desulfuromonas acetoxidans (strain DSM 684 / 11070)</name>
    <dbReference type="NCBI Taxonomy" id="281689"/>
    <lineage>
        <taxon>Bacteria</taxon>
        <taxon>Pseudomonadati</taxon>
        <taxon>Thermodesulfobacteriota</taxon>
        <taxon>Desulfuromonadia</taxon>
        <taxon>Desulfuromonadales</taxon>
        <taxon>Desulfuromonadaceae</taxon>
        <taxon>Desulfuromonas</taxon>
    </lineage>
</organism>
<dbReference type="PANTHER" id="PTHR45138:SF9">
    <property type="entry name" value="DIGUANYLATE CYCLASE DGCM-RELATED"/>
    <property type="match status" value="1"/>
</dbReference>
<dbReference type="GO" id="GO:0052621">
    <property type="term" value="F:diguanylate cyclase activity"/>
    <property type="evidence" value="ECO:0007669"/>
    <property type="project" value="UniProtKB-EC"/>
</dbReference>
<keyword evidence="3" id="KW-0812">Transmembrane</keyword>
<protein>
    <recommendedName>
        <fullName evidence="1">diguanylate cyclase</fullName>
        <ecNumber evidence="1">2.7.7.65</ecNumber>
    </recommendedName>
</protein>
<feature type="transmembrane region" description="Helical" evidence="3">
    <location>
        <begin position="6"/>
        <end position="26"/>
    </location>
</feature>
<dbReference type="PANTHER" id="PTHR45138">
    <property type="entry name" value="REGULATORY COMPONENTS OF SENSORY TRANSDUCTION SYSTEM"/>
    <property type="match status" value="1"/>
</dbReference>
<sequence length="284" mass="32190">MAELANFLVIGGALVLLLALFPVNQLRRRLPYSSCRIAWMFLSVLVCLFFSGYALYALLFWNEAQQWHDLVVPVIFFFGAIFVLTVCLLSARTADDVTRLCHLEYENILDPLLGIYNRRHMDRCLRSEADKTRRYALDLSVLLIDVDFFKKVNDTYGHLVGDRVLLALAQMIKGSVRDFDMVFRYGGEEIMVLLPYTNSSGAQTLGSRLCQWVSERSLLEEVHQGQPVNVQVTISIGVSTFDPAVEDEGEMVARADMALYRAKKNGRNRVEVADCAQGETFKNE</sequence>
<dbReference type="Pfam" id="PF00990">
    <property type="entry name" value="GGDEF"/>
    <property type="match status" value="1"/>
</dbReference>
<dbReference type="PROSITE" id="PS50887">
    <property type="entry name" value="GGDEF"/>
    <property type="match status" value="1"/>
</dbReference>
<dbReference type="SMART" id="SM00267">
    <property type="entry name" value="GGDEF"/>
    <property type="match status" value="1"/>
</dbReference>
<dbReference type="GO" id="GO:1902201">
    <property type="term" value="P:negative regulation of bacterial-type flagellum-dependent cell motility"/>
    <property type="evidence" value="ECO:0007669"/>
    <property type="project" value="TreeGrafter"/>
</dbReference>
<dbReference type="InterPro" id="IPR050469">
    <property type="entry name" value="Diguanylate_Cyclase"/>
</dbReference>
<dbReference type="InterPro" id="IPR000160">
    <property type="entry name" value="GGDEF_dom"/>
</dbReference>
<evidence type="ECO:0000259" key="4">
    <source>
        <dbReference type="PROSITE" id="PS50887"/>
    </source>
</evidence>
<dbReference type="Gene3D" id="3.30.70.270">
    <property type="match status" value="1"/>
</dbReference>
<evidence type="ECO:0000256" key="3">
    <source>
        <dbReference type="SAM" id="Phobius"/>
    </source>
</evidence>
<comment type="catalytic activity">
    <reaction evidence="2">
        <text>2 GTP = 3',3'-c-di-GMP + 2 diphosphate</text>
        <dbReference type="Rhea" id="RHEA:24898"/>
        <dbReference type="ChEBI" id="CHEBI:33019"/>
        <dbReference type="ChEBI" id="CHEBI:37565"/>
        <dbReference type="ChEBI" id="CHEBI:58805"/>
        <dbReference type="EC" id="2.7.7.65"/>
    </reaction>
</comment>
<comment type="caution">
    <text evidence="5">The sequence shown here is derived from an EMBL/GenBank/DDBJ whole genome shotgun (WGS) entry which is preliminary data.</text>
</comment>
<dbReference type="GO" id="GO:0005886">
    <property type="term" value="C:plasma membrane"/>
    <property type="evidence" value="ECO:0007669"/>
    <property type="project" value="TreeGrafter"/>
</dbReference>
<evidence type="ECO:0000256" key="1">
    <source>
        <dbReference type="ARBA" id="ARBA00012528"/>
    </source>
</evidence>
<feature type="transmembrane region" description="Helical" evidence="3">
    <location>
        <begin position="38"/>
        <end position="58"/>
    </location>
</feature>
<dbReference type="AlphaFoldDB" id="Q1K364"/>
<keyword evidence="3" id="KW-1133">Transmembrane helix</keyword>
<feature type="domain" description="GGDEF" evidence="4">
    <location>
        <begin position="137"/>
        <end position="275"/>
    </location>
</feature>
<name>Q1K364_DESA6</name>
<dbReference type="InterPro" id="IPR029787">
    <property type="entry name" value="Nucleotide_cyclase"/>
</dbReference>
<dbReference type="CDD" id="cd01949">
    <property type="entry name" value="GGDEF"/>
    <property type="match status" value="1"/>
</dbReference>
<dbReference type="NCBIfam" id="TIGR00254">
    <property type="entry name" value="GGDEF"/>
    <property type="match status" value="1"/>
</dbReference>
<gene>
    <name evidence="5" type="ORF">Dace_2976</name>
</gene>
<dbReference type="EMBL" id="AAEW02000002">
    <property type="protein sequence ID" value="EAT17110.1"/>
    <property type="molecule type" value="Genomic_DNA"/>
</dbReference>
<evidence type="ECO:0000256" key="2">
    <source>
        <dbReference type="ARBA" id="ARBA00034247"/>
    </source>
</evidence>
<dbReference type="OrthoDB" id="9790367at2"/>
<accession>Q1K364</accession>
<reference evidence="5" key="2">
    <citation type="submission" date="2006-05" db="EMBL/GenBank/DDBJ databases">
        <title>Sequencing of the draft genome and assembly of Desulfuromonas acetoxidans DSM 684.</title>
        <authorList>
            <consortium name="US DOE Joint Genome Institute (JGI-PGF)"/>
            <person name="Copeland A."/>
            <person name="Lucas S."/>
            <person name="Lapidus A."/>
            <person name="Barry K."/>
            <person name="Detter J.C."/>
            <person name="Glavina del Rio T."/>
            <person name="Hammon N."/>
            <person name="Israni S."/>
            <person name="Dalin E."/>
            <person name="Tice H."/>
            <person name="Bruce D."/>
            <person name="Pitluck S."/>
            <person name="Richardson P."/>
        </authorList>
    </citation>
    <scope>NUCLEOTIDE SEQUENCE [LARGE SCALE GENOMIC DNA]</scope>
    <source>
        <strain evidence="5">DSM 684</strain>
    </source>
</reference>
<dbReference type="EC" id="2.7.7.65" evidence="1"/>
<dbReference type="InterPro" id="IPR043128">
    <property type="entry name" value="Rev_trsase/Diguanyl_cyclase"/>
</dbReference>